<proteinExistence type="predicted"/>
<protein>
    <submittedName>
        <fullName evidence="1">Uncharacterized protein</fullName>
    </submittedName>
</protein>
<sequence length="85" mass="10327">MPAHKSHRIPLTLYSIRRRACSALIVLFPLPHHMPTWQIRIEERRHPQQSDFYRRRRPFWKYFCEDSDRHICCALAPVGECEQHC</sequence>
<dbReference type="EMBL" id="ML738381">
    <property type="protein sequence ID" value="KAE8308609.1"/>
    <property type="molecule type" value="Genomic_DNA"/>
</dbReference>
<gene>
    <name evidence="1" type="ORF">BDV41DRAFT_551185</name>
</gene>
<keyword evidence="2" id="KW-1185">Reference proteome</keyword>
<accession>A0A5N6VKC1</accession>
<name>A0A5N6VKC1_9EURO</name>
<evidence type="ECO:0000313" key="1">
    <source>
        <dbReference type="EMBL" id="KAE8308609.1"/>
    </source>
</evidence>
<dbReference type="AlphaFoldDB" id="A0A5N6VKC1"/>
<reference evidence="2" key="1">
    <citation type="submission" date="2019-04" db="EMBL/GenBank/DDBJ databases">
        <title>Friends and foes A comparative genomics studyof 23 Aspergillus species from section Flavi.</title>
        <authorList>
            <consortium name="DOE Joint Genome Institute"/>
            <person name="Kjaerbolling I."/>
            <person name="Vesth T."/>
            <person name="Frisvad J.C."/>
            <person name="Nybo J.L."/>
            <person name="Theobald S."/>
            <person name="Kildgaard S."/>
            <person name="Isbrandt T."/>
            <person name="Kuo A."/>
            <person name="Sato A."/>
            <person name="Lyhne E.K."/>
            <person name="Kogle M.E."/>
            <person name="Wiebenga A."/>
            <person name="Kun R.S."/>
            <person name="Lubbers R.J."/>
            <person name="Makela M.R."/>
            <person name="Barry K."/>
            <person name="Chovatia M."/>
            <person name="Clum A."/>
            <person name="Daum C."/>
            <person name="Haridas S."/>
            <person name="He G."/>
            <person name="LaButti K."/>
            <person name="Lipzen A."/>
            <person name="Mondo S."/>
            <person name="Riley R."/>
            <person name="Salamov A."/>
            <person name="Simmons B.A."/>
            <person name="Magnuson J.K."/>
            <person name="Henrissat B."/>
            <person name="Mortensen U.H."/>
            <person name="Larsen T.O."/>
            <person name="Devries R.P."/>
            <person name="Grigoriev I.V."/>
            <person name="Machida M."/>
            <person name="Baker S.E."/>
            <person name="Andersen M.R."/>
        </authorList>
    </citation>
    <scope>NUCLEOTIDE SEQUENCE [LARGE SCALE GENOMIC DNA]</scope>
    <source>
        <strain evidence="2">CBS 130015</strain>
    </source>
</reference>
<evidence type="ECO:0000313" key="2">
    <source>
        <dbReference type="Proteomes" id="UP000325433"/>
    </source>
</evidence>
<dbReference type="Proteomes" id="UP000325433">
    <property type="component" value="Unassembled WGS sequence"/>
</dbReference>
<organism evidence="1 2">
    <name type="scientific">Aspergillus transmontanensis</name>
    <dbReference type="NCBI Taxonomy" id="1034304"/>
    <lineage>
        <taxon>Eukaryota</taxon>
        <taxon>Fungi</taxon>
        <taxon>Dikarya</taxon>
        <taxon>Ascomycota</taxon>
        <taxon>Pezizomycotina</taxon>
        <taxon>Eurotiomycetes</taxon>
        <taxon>Eurotiomycetidae</taxon>
        <taxon>Eurotiales</taxon>
        <taxon>Aspergillaceae</taxon>
        <taxon>Aspergillus</taxon>
        <taxon>Aspergillus subgen. Circumdati</taxon>
    </lineage>
</organism>